<organism evidence="8">
    <name type="scientific">viral metagenome</name>
    <dbReference type="NCBI Taxonomy" id="1070528"/>
    <lineage>
        <taxon>unclassified sequences</taxon>
        <taxon>metagenomes</taxon>
        <taxon>organismal metagenomes</taxon>
    </lineage>
</organism>
<evidence type="ECO:0000256" key="4">
    <source>
        <dbReference type="ARBA" id="ARBA00022695"/>
    </source>
</evidence>
<evidence type="ECO:0000256" key="6">
    <source>
        <dbReference type="SAM" id="MobiDB-lite"/>
    </source>
</evidence>
<evidence type="ECO:0000313" key="8">
    <source>
        <dbReference type="EMBL" id="QHS92768.1"/>
    </source>
</evidence>
<dbReference type="GO" id="GO:0003677">
    <property type="term" value="F:DNA binding"/>
    <property type="evidence" value="ECO:0007669"/>
    <property type="project" value="InterPro"/>
</dbReference>
<keyword evidence="3" id="KW-0808">Transferase</keyword>
<accession>A0A6C0BMY2</accession>
<dbReference type="PANTHER" id="PTHR19376">
    <property type="entry name" value="DNA-DIRECTED RNA POLYMERASE"/>
    <property type="match status" value="1"/>
</dbReference>
<dbReference type="Pfam" id="PF04998">
    <property type="entry name" value="RNA_pol_Rpb1_5"/>
    <property type="match status" value="1"/>
</dbReference>
<dbReference type="InterPro" id="IPR007081">
    <property type="entry name" value="RNA_pol_Rpb1_5"/>
</dbReference>
<feature type="region of interest" description="Disordered" evidence="6">
    <location>
        <begin position="801"/>
        <end position="853"/>
    </location>
</feature>
<protein>
    <recommendedName>
        <fullName evidence="1">DNA-directed RNA polymerase</fullName>
        <ecNumber evidence="1">2.7.7.6</ecNumber>
    </recommendedName>
</protein>
<proteinExistence type="predicted"/>
<keyword evidence="2" id="KW-0240">DNA-directed RNA polymerase</keyword>
<sequence length="867" mass="96508">MSTTAEEPRYLTSDEIEHILDGLPEIRSNDRVVSQTHTEAMKKRLRILLSKYKLSSQGIEQIRFEMAVKAEKAEMAPGTPVGAMAASAMGAPATQMTLNTFHSTGSAKNVSAGVDRVTELIKTTDNPKHPSCSVFFKNRAITFEDVLTTERTKIVDTRVWDFVLNYEIDTHENIMDVTDENGVRYRQKNLALYKLMVRSDIDTDQYVLYLQLDVKQMYVYDITMQQLAQAIEQSGGVIVVYSPMNQGEMYIYSITDLVNEALGDSASYIVPLRPDETEEDRRYRSRIVSSVFLETIVRPKLSDIQLGGITGIRALYPVIKPVLSIVDTEIAQAGRDDIWLIQCSLSRMRTSGIQPHNLERLAVACGLEVIPINDPTLAQEYVCLRSPTKISPMNVMRDAISTQEKSDRAWENQQRAQGNSFAIAPNTELMNASRFIYADTRGSNLKYILGRDEVDPRYTFSNNPHEILNCLGIEAARNFLLMEINRIFLAEGSYIDPSHITLLVDYITNRGFLTPTTFTGIGNQSEGAFARAGYERSMEVLYSAATSSGYESAEHTSTAVYFGRIPRMGSKLSEVRLTEQEREDYKRALRERRLRVTAGDISNSLRDVKQLTYGGAYQESGNRDYENMFTESSLMNARSKQITQSLLVGTDPNPQRPQMNPLPVVSNLTKDAMNTIINSGCDPHPQDQLLEPGTPNVRSSPLLSRARTLPSSTATTQAPLSRPLTRPALPSQSLQAPLTRRPLQPPSTQSGAIQARPLAQQPSTLQSALANRPQIQPRAPSASSLQAPLNRRTLTQPGAIQARPLAPPSTQPSTLQNRPLQQQTLTRPPLSRAPMSAISRPPLQPLQQFSGDISMTNLIQRGARPTQ</sequence>
<evidence type="ECO:0000256" key="5">
    <source>
        <dbReference type="ARBA" id="ARBA00023163"/>
    </source>
</evidence>
<keyword evidence="4" id="KW-0548">Nucleotidyltransferase</keyword>
<evidence type="ECO:0000259" key="7">
    <source>
        <dbReference type="Pfam" id="PF04998"/>
    </source>
</evidence>
<dbReference type="InterPro" id="IPR045867">
    <property type="entry name" value="DNA-dir_RpoC_beta_prime"/>
</dbReference>
<evidence type="ECO:0000256" key="3">
    <source>
        <dbReference type="ARBA" id="ARBA00022679"/>
    </source>
</evidence>
<name>A0A6C0BMY2_9ZZZZ</name>
<feature type="domain" description="RNA polymerase Rpb1" evidence="7">
    <location>
        <begin position="61"/>
        <end position="527"/>
    </location>
</feature>
<dbReference type="AlphaFoldDB" id="A0A6C0BMY2"/>
<dbReference type="SUPFAM" id="SSF64484">
    <property type="entry name" value="beta and beta-prime subunits of DNA dependent RNA-polymerase"/>
    <property type="match status" value="1"/>
</dbReference>
<dbReference type="PANTHER" id="PTHR19376:SF37">
    <property type="entry name" value="DNA-DIRECTED RNA POLYMERASE II SUBUNIT RPB1"/>
    <property type="match status" value="1"/>
</dbReference>
<dbReference type="GO" id="GO:0006351">
    <property type="term" value="P:DNA-templated transcription"/>
    <property type="evidence" value="ECO:0007669"/>
    <property type="project" value="InterPro"/>
</dbReference>
<dbReference type="EMBL" id="MN739192">
    <property type="protein sequence ID" value="QHS92768.1"/>
    <property type="molecule type" value="Genomic_DNA"/>
</dbReference>
<evidence type="ECO:0000256" key="2">
    <source>
        <dbReference type="ARBA" id="ARBA00022478"/>
    </source>
</evidence>
<reference evidence="8" key="1">
    <citation type="journal article" date="2020" name="Nature">
        <title>Giant virus diversity and host interactions through global metagenomics.</title>
        <authorList>
            <person name="Schulz F."/>
            <person name="Roux S."/>
            <person name="Paez-Espino D."/>
            <person name="Jungbluth S."/>
            <person name="Walsh D.A."/>
            <person name="Denef V.J."/>
            <person name="McMahon K.D."/>
            <person name="Konstantinidis K.T."/>
            <person name="Eloe-Fadrosh E.A."/>
            <person name="Kyrpides N.C."/>
            <person name="Woyke T."/>
        </authorList>
    </citation>
    <scope>NUCLEOTIDE SEQUENCE</scope>
    <source>
        <strain evidence="8">GVMAG-M-3300017651-5</strain>
    </source>
</reference>
<dbReference type="GO" id="GO:0005665">
    <property type="term" value="C:RNA polymerase II, core complex"/>
    <property type="evidence" value="ECO:0007669"/>
    <property type="project" value="TreeGrafter"/>
</dbReference>
<feature type="compositionally biased region" description="Polar residues" evidence="6">
    <location>
        <begin position="811"/>
        <end position="826"/>
    </location>
</feature>
<dbReference type="EC" id="2.7.7.6" evidence="1"/>
<feature type="region of interest" description="Disordered" evidence="6">
    <location>
        <begin position="675"/>
        <end position="753"/>
    </location>
</feature>
<feature type="compositionally biased region" description="Polar residues" evidence="6">
    <location>
        <begin position="709"/>
        <end position="719"/>
    </location>
</feature>
<keyword evidence="5" id="KW-0804">Transcription</keyword>
<evidence type="ECO:0000256" key="1">
    <source>
        <dbReference type="ARBA" id="ARBA00012418"/>
    </source>
</evidence>
<dbReference type="GO" id="GO:0003899">
    <property type="term" value="F:DNA-directed RNA polymerase activity"/>
    <property type="evidence" value="ECO:0007669"/>
    <property type="project" value="UniProtKB-EC"/>
</dbReference>